<evidence type="ECO:0000256" key="1">
    <source>
        <dbReference type="SAM" id="Coils"/>
    </source>
</evidence>
<dbReference type="Gene3D" id="1.25.60.10">
    <property type="entry name" value="MgtE N-terminal domain-like"/>
    <property type="match status" value="1"/>
</dbReference>
<keyword evidence="4" id="KW-0969">Cilium</keyword>
<protein>
    <submittedName>
        <fullName evidence="4">Flagellar motility protein MotE, a chaperone for MotC folding</fullName>
    </submittedName>
</protein>
<proteinExistence type="predicted"/>
<evidence type="ECO:0000313" key="4">
    <source>
        <dbReference type="EMBL" id="SHG58263.1"/>
    </source>
</evidence>
<sequence length="190" mass="21526">MGKVKGLVIAILILIILAGTGYGLLFFEIVKPPAFLNRMPIIGKYVAKEKVEAKSEVQLLREENARLKVEIKKKNEEIALIKSDYARLKKELEKEKAAGIAMQEEIMQLNEELRRADKARKDQEAVYKDMANYFASMKVKNAAEIMSNLEDKDIIGILTQMDKETAAQILQNMDKRKAAEITKKMLVVSP</sequence>
<keyword evidence="2" id="KW-1133">Transmembrane helix</keyword>
<evidence type="ECO:0000256" key="2">
    <source>
        <dbReference type="SAM" id="Phobius"/>
    </source>
</evidence>
<evidence type="ECO:0000259" key="3">
    <source>
        <dbReference type="Pfam" id="PF03448"/>
    </source>
</evidence>
<keyword evidence="4" id="KW-0282">Flagellum</keyword>
<feature type="transmembrane region" description="Helical" evidence="2">
    <location>
        <begin position="6"/>
        <end position="30"/>
    </location>
</feature>
<dbReference type="InterPro" id="IPR006668">
    <property type="entry name" value="Mg_transptr_MgtE_intracell_dom"/>
</dbReference>
<dbReference type="RefSeq" id="WP_073089632.1">
    <property type="nucleotide sequence ID" value="NZ_FQWY01000006.1"/>
</dbReference>
<dbReference type="AlphaFoldDB" id="A0A1M5L1G2"/>
<dbReference type="Proteomes" id="UP000242329">
    <property type="component" value="Unassembled WGS sequence"/>
</dbReference>
<keyword evidence="4" id="KW-0966">Cell projection</keyword>
<dbReference type="EMBL" id="FQWY01000006">
    <property type="protein sequence ID" value="SHG58263.1"/>
    <property type="molecule type" value="Genomic_DNA"/>
</dbReference>
<keyword evidence="2" id="KW-0812">Transmembrane</keyword>
<organism evidence="4 5">
    <name type="scientific">Thermosyntropha lipolytica DSM 11003</name>
    <dbReference type="NCBI Taxonomy" id="1123382"/>
    <lineage>
        <taxon>Bacteria</taxon>
        <taxon>Bacillati</taxon>
        <taxon>Bacillota</taxon>
        <taxon>Clostridia</taxon>
        <taxon>Eubacteriales</taxon>
        <taxon>Syntrophomonadaceae</taxon>
        <taxon>Thermosyntropha</taxon>
    </lineage>
</organism>
<dbReference type="InterPro" id="IPR038076">
    <property type="entry name" value="MgtE_N_sf"/>
</dbReference>
<evidence type="ECO:0000313" key="5">
    <source>
        <dbReference type="Proteomes" id="UP000242329"/>
    </source>
</evidence>
<feature type="coiled-coil region" evidence="1">
    <location>
        <begin position="50"/>
        <end position="126"/>
    </location>
</feature>
<feature type="domain" description="Magnesium transporter MgtE intracellular" evidence="3">
    <location>
        <begin position="127"/>
        <end position="183"/>
    </location>
</feature>
<name>A0A1M5L1G2_9FIRM</name>
<keyword evidence="1" id="KW-0175">Coiled coil</keyword>
<accession>A0A1M5L1G2</accession>
<keyword evidence="2" id="KW-0472">Membrane</keyword>
<dbReference type="SUPFAM" id="SSF158791">
    <property type="entry name" value="MgtE N-terminal domain-like"/>
    <property type="match status" value="1"/>
</dbReference>
<dbReference type="Pfam" id="PF03448">
    <property type="entry name" value="MgtE_N"/>
    <property type="match status" value="1"/>
</dbReference>
<keyword evidence="5" id="KW-1185">Reference proteome</keyword>
<dbReference type="OrthoDB" id="2082281at2"/>
<dbReference type="STRING" id="1123382.SAMN02745221_00535"/>
<reference evidence="5" key="1">
    <citation type="submission" date="2016-11" db="EMBL/GenBank/DDBJ databases">
        <authorList>
            <person name="Varghese N."/>
            <person name="Submissions S."/>
        </authorList>
    </citation>
    <scope>NUCLEOTIDE SEQUENCE [LARGE SCALE GENOMIC DNA]</scope>
    <source>
        <strain evidence="5">DSM 11003</strain>
    </source>
</reference>
<gene>
    <name evidence="4" type="ORF">SAMN02745221_00535</name>
</gene>